<evidence type="ECO:0000256" key="2">
    <source>
        <dbReference type="ARBA" id="ARBA00008639"/>
    </source>
</evidence>
<dbReference type="GO" id="GO:0019148">
    <property type="term" value="F:D-cysteine desulfhydrase activity"/>
    <property type="evidence" value="ECO:0007669"/>
    <property type="project" value="TreeGrafter"/>
</dbReference>
<comment type="cofactor">
    <cofactor evidence="1">
        <name>pyridoxal 5'-phosphate</name>
        <dbReference type="ChEBI" id="CHEBI:597326"/>
    </cofactor>
</comment>
<dbReference type="EC" id="3.5.99.7" evidence="7"/>
<dbReference type="NCBIfam" id="TIGR01275">
    <property type="entry name" value="ACC_deam_rel"/>
    <property type="match status" value="1"/>
</dbReference>
<dbReference type="OrthoDB" id="9801249at2"/>
<evidence type="ECO:0000256" key="4">
    <source>
        <dbReference type="PIRSR" id="PIRSR006278-1"/>
    </source>
</evidence>
<evidence type="ECO:0000313" key="8">
    <source>
        <dbReference type="Proteomes" id="UP000009234"/>
    </source>
</evidence>
<keyword evidence="8" id="KW-1185">Reference proteome</keyword>
<dbReference type="Proteomes" id="UP000009234">
    <property type="component" value="Chromosome"/>
</dbReference>
<comment type="similarity">
    <text evidence="2">Belongs to the ACC deaminase/D-cysteine desulfhydrase family.</text>
</comment>
<evidence type="ECO:0000313" key="7">
    <source>
        <dbReference type="EMBL" id="AEG59460.1"/>
    </source>
</evidence>
<dbReference type="InterPro" id="IPR005966">
    <property type="entry name" value="D-Cys_desShydrase"/>
</dbReference>
<gene>
    <name evidence="7" type="ordered locus">Desru_1185</name>
</gene>
<dbReference type="Gene3D" id="3.40.50.1100">
    <property type="match status" value="2"/>
</dbReference>
<keyword evidence="3 5" id="KW-0663">Pyridoxal phosphate</keyword>
<dbReference type="InterPro" id="IPR027278">
    <property type="entry name" value="ACCD_DCysDesulf"/>
</dbReference>
<feature type="active site" description="Nucleophile" evidence="4">
    <location>
        <position position="75"/>
    </location>
</feature>
<dbReference type="HOGENOM" id="CLU_048897_1_0_9"/>
<dbReference type="InterPro" id="IPR036052">
    <property type="entry name" value="TrpB-like_PALP_sf"/>
</dbReference>
<dbReference type="PANTHER" id="PTHR43780">
    <property type="entry name" value="1-AMINOCYCLOPROPANE-1-CARBOXYLATE DEAMINASE-RELATED"/>
    <property type="match status" value="1"/>
</dbReference>
<evidence type="ECO:0000259" key="6">
    <source>
        <dbReference type="Pfam" id="PF00291"/>
    </source>
</evidence>
<dbReference type="KEGG" id="dru:Desru_1185"/>
<dbReference type="EMBL" id="CP002780">
    <property type="protein sequence ID" value="AEG59460.1"/>
    <property type="molecule type" value="Genomic_DNA"/>
</dbReference>
<reference evidence="8" key="1">
    <citation type="submission" date="2011-05" db="EMBL/GenBank/DDBJ databases">
        <title>Complete sequence of Desulfotomaculum ruminis DSM 2154.</title>
        <authorList>
            <person name="Lucas S."/>
            <person name="Copeland A."/>
            <person name="Lapidus A."/>
            <person name="Cheng J.-F."/>
            <person name="Goodwin L."/>
            <person name="Pitluck S."/>
            <person name="Lu M."/>
            <person name="Detter J.C."/>
            <person name="Han C."/>
            <person name="Tapia R."/>
            <person name="Land M."/>
            <person name="Hauser L."/>
            <person name="Kyrpides N."/>
            <person name="Ivanova N."/>
            <person name="Mikhailova N."/>
            <person name="Pagani I."/>
            <person name="Stams A.J.M."/>
            <person name="Plugge C.M."/>
            <person name="Muyzer G."/>
            <person name="Kuever J."/>
            <person name="Parshina S.N."/>
            <person name="Ivanova A.E."/>
            <person name="Nazina T.N."/>
            <person name="Brambilla E."/>
            <person name="Spring S."/>
            <person name="Klenk H.-P."/>
            <person name="Woyke T."/>
        </authorList>
    </citation>
    <scope>NUCLEOTIDE SEQUENCE [LARGE SCALE GENOMIC DNA]</scope>
    <source>
        <strain evidence="8">ATCC 23193 / DSM 2154 / NCIB 8452 / DL</strain>
    </source>
</reference>
<evidence type="ECO:0000256" key="1">
    <source>
        <dbReference type="ARBA" id="ARBA00001933"/>
    </source>
</evidence>
<name>F6DN02_DESRL</name>
<sequence length="330" mass="35535">MNFKKVSLVSMERTPLQFLPRLSRHLGGPRIYIKREDMNGCLGLAGNKIRKLEYLLAEALEQGCDTVITTGGLQSNHARATVAACRKLDLKPVLVLVGKAPEGFLSGNLLLGHLMGAEMVFTGSGDFSLLEAKVAETAEKLAARGHRPYVIPMGASNPLGTLGFVAAQRELGEQLREEAVAPTWQVATAGSGGTYAGILLGALLEQQANRVLGFSVLFPVEEISHKIKELALAASHLLKGNMAEEKIQKEIRIDSHYIGAGYGIPTEEGLKAIKLLAELEGILLDPTYTGKAMAGLLDYIQKGIIGPKDTVVFWHTGGQVGLFNRPLFKI</sequence>
<keyword evidence="7" id="KW-0378">Hydrolase</keyword>
<feature type="modified residue" description="N6-(pyridoxal phosphate)lysine" evidence="5">
    <location>
        <position position="48"/>
    </location>
</feature>
<reference evidence="7 8" key="2">
    <citation type="journal article" date="2012" name="Stand. Genomic Sci.">
        <title>Complete genome sequence of the sulfate-reducing firmicute Desulfotomaculum ruminis type strain (DL(T)).</title>
        <authorList>
            <person name="Spring S."/>
            <person name="Visser M."/>
            <person name="Lu M."/>
            <person name="Copeland A."/>
            <person name="Lapidus A."/>
            <person name="Lucas S."/>
            <person name="Cheng J.F."/>
            <person name="Han C."/>
            <person name="Tapia R."/>
            <person name="Goodwin L.A."/>
            <person name="Pitluck S."/>
            <person name="Ivanova N."/>
            <person name="Land M."/>
            <person name="Hauser L."/>
            <person name="Larimer F."/>
            <person name="Rohde M."/>
            <person name="Goker M."/>
            <person name="Detter J.C."/>
            <person name="Kyrpides N.C."/>
            <person name="Woyke T."/>
            <person name="Schaap P.J."/>
            <person name="Plugge C.M."/>
            <person name="Muyzer G."/>
            <person name="Kuever J."/>
            <person name="Pereira I.A."/>
            <person name="Parshina S.N."/>
            <person name="Bernier-Latmani R."/>
            <person name="Stams A.J."/>
            <person name="Klenk H.P."/>
        </authorList>
    </citation>
    <scope>NUCLEOTIDE SEQUENCE [LARGE SCALE GENOMIC DNA]</scope>
    <source>
        <strain evidence="8">ATCC 23193 / DSM 2154 / NCIB 8452 / DL</strain>
    </source>
</reference>
<evidence type="ECO:0000256" key="3">
    <source>
        <dbReference type="ARBA" id="ARBA00022898"/>
    </source>
</evidence>
<dbReference type="SUPFAM" id="SSF53686">
    <property type="entry name" value="Tryptophan synthase beta subunit-like PLP-dependent enzymes"/>
    <property type="match status" value="1"/>
</dbReference>
<evidence type="ECO:0000256" key="5">
    <source>
        <dbReference type="PIRSR" id="PIRSR006278-2"/>
    </source>
</evidence>
<dbReference type="AlphaFoldDB" id="F6DN02"/>
<dbReference type="PANTHER" id="PTHR43780:SF2">
    <property type="entry name" value="1-AMINOCYCLOPROPANE-1-CARBOXYLATE DEAMINASE-RELATED"/>
    <property type="match status" value="1"/>
</dbReference>
<dbReference type="RefSeq" id="WP_013841231.1">
    <property type="nucleotide sequence ID" value="NC_015589.1"/>
</dbReference>
<dbReference type="PIRSF" id="PIRSF006278">
    <property type="entry name" value="ACCD_DCysDesulf"/>
    <property type="match status" value="1"/>
</dbReference>
<organism evidence="7 8">
    <name type="scientific">Desulforamulus ruminis (strain ATCC 23193 / DSM 2154 / NCIMB 8452 / DL)</name>
    <name type="common">Desulfotomaculum ruminis</name>
    <dbReference type="NCBI Taxonomy" id="696281"/>
    <lineage>
        <taxon>Bacteria</taxon>
        <taxon>Bacillati</taxon>
        <taxon>Bacillota</taxon>
        <taxon>Clostridia</taxon>
        <taxon>Eubacteriales</taxon>
        <taxon>Peptococcaceae</taxon>
        <taxon>Desulforamulus</taxon>
    </lineage>
</organism>
<dbReference type="InterPro" id="IPR001926">
    <property type="entry name" value="TrpB-like_PALP"/>
</dbReference>
<protein>
    <submittedName>
        <fullName evidence="7">1-aminocyclopropane-1-carboxylate deaminase</fullName>
        <ecNumber evidence="7">3.5.99.7</ecNumber>
    </submittedName>
</protein>
<dbReference type="GO" id="GO:0008660">
    <property type="term" value="F:1-aminocyclopropane-1-carboxylate deaminase activity"/>
    <property type="evidence" value="ECO:0007669"/>
    <property type="project" value="UniProtKB-EC"/>
</dbReference>
<dbReference type="STRING" id="696281.Desru_1185"/>
<accession>F6DN02</accession>
<proteinExistence type="inferred from homology"/>
<feature type="domain" description="Tryptophan synthase beta chain-like PALP" evidence="6">
    <location>
        <begin position="12"/>
        <end position="317"/>
    </location>
</feature>
<dbReference type="Pfam" id="PF00291">
    <property type="entry name" value="PALP"/>
    <property type="match status" value="1"/>
</dbReference>
<dbReference type="GO" id="GO:1901605">
    <property type="term" value="P:alpha-amino acid metabolic process"/>
    <property type="evidence" value="ECO:0007669"/>
    <property type="project" value="UniProtKB-ARBA"/>
</dbReference>
<dbReference type="eggNOG" id="COG2515">
    <property type="taxonomic scope" value="Bacteria"/>
</dbReference>